<dbReference type="CTD" id="20209488"/>
<dbReference type="EMBL" id="AMQM01009649">
    <property type="status" value="NOT_ANNOTATED_CDS"/>
    <property type="molecule type" value="Genomic_DNA"/>
</dbReference>
<dbReference type="EMBL" id="KB096744">
    <property type="protein sequence ID" value="ESO01481.1"/>
    <property type="molecule type" value="Genomic_DNA"/>
</dbReference>
<protein>
    <submittedName>
        <fullName evidence="2 3">Uncharacterized protein</fullName>
    </submittedName>
</protein>
<organism evidence="3 4">
    <name type="scientific">Helobdella robusta</name>
    <name type="common">Californian leech</name>
    <dbReference type="NCBI Taxonomy" id="6412"/>
    <lineage>
        <taxon>Eukaryota</taxon>
        <taxon>Metazoa</taxon>
        <taxon>Spiralia</taxon>
        <taxon>Lophotrochozoa</taxon>
        <taxon>Annelida</taxon>
        <taxon>Clitellata</taxon>
        <taxon>Hirudinea</taxon>
        <taxon>Rhynchobdellida</taxon>
        <taxon>Glossiphoniidae</taxon>
        <taxon>Helobdella</taxon>
    </lineage>
</organism>
<dbReference type="EnsemblMetazoa" id="HelroT184312">
    <property type="protein sequence ID" value="HelroP184312"/>
    <property type="gene ID" value="HelroG184312"/>
</dbReference>
<keyword evidence="4" id="KW-1185">Reference proteome</keyword>
<dbReference type="AlphaFoldDB" id="T1FKY9"/>
<sequence length="315" mass="35821">MTRAGLLDVPTKKKPKAPKFISDLEEIKSIMAKKVSHLLPTYTAARFNFPQEGLKESQCCSTNSKDLLVVKELYSQIQVLNNKITTLENEFSKLSNLILSNSQLNTDKLSIRDTAPPSFPSVREPIKIHENVEANDWQMKLSHKSKLALRNGEGRAENDEIKAAKVDFTKKATLYISNVVSSCDENLMLSYLKKRNIKILGLYLLKLKTQRAFNSFKLIVESDDFEIVNDTSFWPKGIIHRHWVNFKDMAQEQVNSVREPSQNKTSLPTIVDANRMQPKVIPNDSLEIKEQNVLSSDWAQEVENSKLKDGDATNQ</sequence>
<feature type="coiled-coil region" evidence="1">
    <location>
        <begin position="70"/>
        <end position="97"/>
    </location>
</feature>
<reference evidence="3" key="3">
    <citation type="submission" date="2015-06" db="UniProtKB">
        <authorList>
            <consortium name="EnsemblMetazoa"/>
        </authorList>
    </citation>
    <scope>IDENTIFICATION</scope>
</reference>
<name>T1FKY9_HELRO</name>
<dbReference type="InParanoid" id="T1FKY9"/>
<accession>T1FKY9</accession>
<evidence type="ECO:0000313" key="4">
    <source>
        <dbReference type="Proteomes" id="UP000015101"/>
    </source>
</evidence>
<gene>
    <name evidence="3" type="primary">20209488</name>
    <name evidence="2" type="ORF">HELRODRAFT_184312</name>
</gene>
<dbReference type="OrthoDB" id="7472940at2759"/>
<evidence type="ECO:0000313" key="3">
    <source>
        <dbReference type="EnsemblMetazoa" id="HelroP184312"/>
    </source>
</evidence>
<dbReference type="KEGG" id="hro:HELRODRAFT_184312"/>
<dbReference type="RefSeq" id="XP_009020420.1">
    <property type="nucleotide sequence ID" value="XM_009022172.1"/>
</dbReference>
<evidence type="ECO:0000256" key="1">
    <source>
        <dbReference type="SAM" id="Coils"/>
    </source>
</evidence>
<reference evidence="2 4" key="2">
    <citation type="journal article" date="2013" name="Nature">
        <title>Insights into bilaterian evolution from three spiralian genomes.</title>
        <authorList>
            <person name="Simakov O."/>
            <person name="Marletaz F."/>
            <person name="Cho S.J."/>
            <person name="Edsinger-Gonzales E."/>
            <person name="Havlak P."/>
            <person name="Hellsten U."/>
            <person name="Kuo D.H."/>
            <person name="Larsson T."/>
            <person name="Lv J."/>
            <person name="Arendt D."/>
            <person name="Savage R."/>
            <person name="Osoegawa K."/>
            <person name="de Jong P."/>
            <person name="Grimwood J."/>
            <person name="Chapman J.A."/>
            <person name="Shapiro H."/>
            <person name="Aerts A."/>
            <person name="Otillar R.P."/>
            <person name="Terry A.Y."/>
            <person name="Boore J.L."/>
            <person name="Grigoriev I.V."/>
            <person name="Lindberg D.R."/>
            <person name="Seaver E.C."/>
            <person name="Weisblat D.A."/>
            <person name="Putnam N.H."/>
            <person name="Rokhsar D.S."/>
        </authorList>
    </citation>
    <scope>NUCLEOTIDE SEQUENCE</scope>
</reference>
<keyword evidence="1" id="KW-0175">Coiled coil</keyword>
<dbReference type="Proteomes" id="UP000015101">
    <property type="component" value="Unassembled WGS sequence"/>
</dbReference>
<reference evidence="4" key="1">
    <citation type="submission" date="2012-12" db="EMBL/GenBank/DDBJ databases">
        <authorList>
            <person name="Hellsten U."/>
            <person name="Grimwood J."/>
            <person name="Chapman J.A."/>
            <person name="Shapiro H."/>
            <person name="Aerts A."/>
            <person name="Otillar R.P."/>
            <person name="Terry A.Y."/>
            <person name="Boore J.L."/>
            <person name="Simakov O."/>
            <person name="Marletaz F."/>
            <person name="Cho S.-J."/>
            <person name="Edsinger-Gonzales E."/>
            <person name="Havlak P."/>
            <person name="Kuo D.-H."/>
            <person name="Larsson T."/>
            <person name="Lv J."/>
            <person name="Arendt D."/>
            <person name="Savage R."/>
            <person name="Osoegawa K."/>
            <person name="de Jong P."/>
            <person name="Lindberg D.R."/>
            <person name="Seaver E.C."/>
            <person name="Weisblat D.A."/>
            <person name="Putnam N.H."/>
            <person name="Grigoriev I.V."/>
            <person name="Rokhsar D.S."/>
        </authorList>
    </citation>
    <scope>NUCLEOTIDE SEQUENCE</scope>
</reference>
<proteinExistence type="predicted"/>
<dbReference type="GeneID" id="20209488"/>
<dbReference type="HOGENOM" id="CLU_1016634_0_0_1"/>
<evidence type="ECO:0000313" key="2">
    <source>
        <dbReference type="EMBL" id="ESO01481.1"/>
    </source>
</evidence>